<dbReference type="EMBL" id="CAJVQA010040404">
    <property type="protein sequence ID" value="CAG8813014.1"/>
    <property type="molecule type" value="Genomic_DNA"/>
</dbReference>
<feature type="non-terminal residue" evidence="1">
    <location>
        <position position="180"/>
    </location>
</feature>
<gene>
    <name evidence="1" type="ORF">CPELLU_LOCUS18862</name>
</gene>
<accession>A0A9N9P7Y0</accession>
<sequence length="180" mass="21773">MSTLNLYKIEDNESISCLQEGCNYKFRNPKNKHQSIMKHYNRYHCEIYKQLKNQTKPYSKPLQPTNNKCIENVKNSFQITEKNNEITSYKDFVDLEKQFVQAECLKNKKSFCFHYLVDGRYFNIKFFKVDKGYEMRFFLSHNILCIMNEILDDFSYIFISFKNAETFEIIEDEFLFLNLD</sequence>
<organism evidence="1 2">
    <name type="scientific">Cetraspora pellucida</name>
    <dbReference type="NCBI Taxonomy" id="1433469"/>
    <lineage>
        <taxon>Eukaryota</taxon>
        <taxon>Fungi</taxon>
        <taxon>Fungi incertae sedis</taxon>
        <taxon>Mucoromycota</taxon>
        <taxon>Glomeromycotina</taxon>
        <taxon>Glomeromycetes</taxon>
        <taxon>Diversisporales</taxon>
        <taxon>Gigasporaceae</taxon>
        <taxon>Cetraspora</taxon>
    </lineage>
</organism>
<evidence type="ECO:0000313" key="2">
    <source>
        <dbReference type="Proteomes" id="UP000789759"/>
    </source>
</evidence>
<comment type="caution">
    <text evidence="1">The sequence shown here is derived from an EMBL/GenBank/DDBJ whole genome shotgun (WGS) entry which is preliminary data.</text>
</comment>
<dbReference type="Proteomes" id="UP000789759">
    <property type="component" value="Unassembled WGS sequence"/>
</dbReference>
<dbReference type="OrthoDB" id="2446092at2759"/>
<proteinExistence type="predicted"/>
<reference evidence="1" key="1">
    <citation type="submission" date="2021-06" db="EMBL/GenBank/DDBJ databases">
        <authorList>
            <person name="Kallberg Y."/>
            <person name="Tangrot J."/>
            <person name="Rosling A."/>
        </authorList>
    </citation>
    <scope>NUCLEOTIDE SEQUENCE</scope>
    <source>
        <strain evidence="1">FL966</strain>
    </source>
</reference>
<evidence type="ECO:0000313" key="1">
    <source>
        <dbReference type="EMBL" id="CAG8813014.1"/>
    </source>
</evidence>
<dbReference type="AlphaFoldDB" id="A0A9N9P7Y0"/>
<keyword evidence="2" id="KW-1185">Reference proteome</keyword>
<name>A0A9N9P7Y0_9GLOM</name>
<protein>
    <submittedName>
        <fullName evidence="1">966_t:CDS:1</fullName>
    </submittedName>
</protein>